<evidence type="ECO:0000256" key="1">
    <source>
        <dbReference type="ARBA" id="ARBA00022884"/>
    </source>
</evidence>
<dbReference type="InterPro" id="IPR035979">
    <property type="entry name" value="RBD_domain_sf"/>
</dbReference>
<dbReference type="GO" id="GO:0003729">
    <property type="term" value="F:mRNA binding"/>
    <property type="evidence" value="ECO:0007669"/>
    <property type="project" value="TreeGrafter"/>
</dbReference>
<dbReference type="InterPro" id="IPR050374">
    <property type="entry name" value="RRT5_SRSF_SR"/>
</dbReference>
<dbReference type="GO" id="GO:0005737">
    <property type="term" value="C:cytoplasm"/>
    <property type="evidence" value="ECO:0007669"/>
    <property type="project" value="TreeGrafter"/>
</dbReference>
<dbReference type="GO" id="GO:0005634">
    <property type="term" value="C:nucleus"/>
    <property type="evidence" value="ECO:0007669"/>
    <property type="project" value="TreeGrafter"/>
</dbReference>
<dbReference type="PANTHER" id="PTHR23003">
    <property type="entry name" value="RNA RECOGNITION MOTIF RRM DOMAIN CONTAINING PROTEIN"/>
    <property type="match status" value="1"/>
</dbReference>
<feature type="compositionally biased region" description="Basic residues" evidence="2">
    <location>
        <begin position="225"/>
        <end position="234"/>
    </location>
</feature>
<evidence type="ECO:0000256" key="2">
    <source>
        <dbReference type="SAM" id="MobiDB-lite"/>
    </source>
</evidence>
<accession>A0A8H3C8E8</accession>
<comment type="caution">
    <text evidence="4">The sequence shown here is derived from an EMBL/GenBank/DDBJ whole genome shotgun (WGS) entry which is preliminary data.</text>
</comment>
<keyword evidence="1" id="KW-0694">RNA-binding</keyword>
<feature type="compositionally biased region" description="Basic and acidic residues" evidence="2">
    <location>
        <begin position="278"/>
        <end position="290"/>
    </location>
</feature>
<feature type="region of interest" description="Disordered" evidence="2">
    <location>
        <begin position="178"/>
        <end position="297"/>
    </location>
</feature>
<sequence>MSGRKILFVSGFSRDARAKDLAYEFERYGRLVRCDIPSTRGGGGASRYGCPYSISMPIRPVSRFERCHSIRTIFRFRFILLRAPLHDRRFDSFDPGRACDVWLEHIALETKARVEGDPPSFPLQNHSNMSLTRVGNFSYAFVEFRSDRDAEDAYHSMHGQMIDRHRISVQWARRPPSALWRHDTPRRGGRDRRDDRDRDRRERDRSRSRSRSPRRDDKEKERDRRRSRTRSRSRDRRDRDRDEEREEPRTREDREDVDEREDRRRRSLSREPNGAPPVEKDSEPIKKEEEPVAEEDK</sequence>
<proteinExistence type="predicted"/>
<dbReference type="SUPFAM" id="SSF54928">
    <property type="entry name" value="RNA-binding domain, RBD"/>
    <property type="match status" value="1"/>
</dbReference>
<dbReference type="Gene3D" id="3.30.70.330">
    <property type="match status" value="1"/>
</dbReference>
<dbReference type="Pfam" id="PF00076">
    <property type="entry name" value="RRM_1"/>
    <property type="match status" value="1"/>
</dbReference>
<reference evidence="4" key="1">
    <citation type="submission" date="2021-01" db="EMBL/GenBank/DDBJ databases">
        <authorList>
            <person name="Kaushik A."/>
        </authorList>
    </citation>
    <scope>NUCLEOTIDE SEQUENCE</scope>
    <source>
        <strain evidence="4">AG3-T5</strain>
    </source>
</reference>
<feature type="compositionally biased region" description="Basic and acidic residues" evidence="2">
    <location>
        <begin position="180"/>
        <end position="224"/>
    </location>
</feature>
<dbReference type="EMBL" id="CAJMWW010000642">
    <property type="protein sequence ID" value="CAE6477861.1"/>
    <property type="molecule type" value="Genomic_DNA"/>
</dbReference>
<dbReference type="Proteomes" id="UP000663841">
    <property type="component" value="Unassembled WGS sequence"/>
</dbReference>
<feature type="compositionally biased region" description="Basic and acidic residues" evidence="2">
    <location>
        <begin position="235"/>
        <end position="254"/>
    </location>
</feature>
<name>A0A8H3C8E8_9AGAM</name>
<dbReference type="AlphaFoldDB" id="A0A8H3C8E8"/>
<gene>
    <name evidence="4" type="ORF">RDB_LOCUS197273</name>
</gene>
<feature type="domain" description="RRM" evidence="3">
    <location>
        <begin position="6"/>
        <end position="170"/>
    </location>
</feature>
<dbReference type="SMART" id="SM00360">
    <property type="entry name" value="RRM"/>
    <property type="match status" value="1"/>
</dbReference>
<protein>
    <recommendedName>
        <fullName evidence="3">RRM domain-containing protein</fullName>
    </recommendedName>
</protein>
<organism evidence="4 5">
    <name type="scientific">Rhizoctonia solani</name>
    <dbReference type="NCBI Taxonomy" id="456999"/>
    <lineage>
        <taxon>Eukaryota</taxon>
        <taxon>Fungi</taxon>
        <taxon>Dikarya</taxon>
        <taxon>Basidiomycota</taxon>
        <taxon>Agaricomycotina</taxon>
        <taxon>Agaricomycetes</taxon>
        <taxon>Cantharellales</taxon>
        <taxon>Ceratobasidiaceae</taxon>
        <taxon>Rhizoctonia</taxon>
    </lineage>
</organism>
<dbReference type="InterPro" id="IPR000504">
    <property type="entry name" value="RRM_dom"/>
</dbReference>
<evidence type="ECO:0000313" key="5">
    <source>
        <dbReference type="Proteomes" id="UP000663841"/>
    </source>
</evidence>
<evidence type="ECO:0000313" key="4">
    <source>
        <dbReference type="EMBL" id="CAE6477861.1"/>
    </source>
</evidence>
<dbReference type="InterPro" id="IPR012677">
    <property type="entry name" value="Nucleotide-bd_a/b_plait_sf"/>
</dbReference>
<evidence type="ECO:0000259" key="3">
    <source>
        <dbReference type="SMART" id="SM00360"/>
    </source>
</evidence>